<sequence length="132" mass="13029">MSNLFDQARARLSGSPAMIPERLRSYSGRVPTLAKDADGANTNAAVDPSAGQNAGLKRPSIAGTCDSGLGSSTASLASSDGSSDLLTTNGAHAHKRGQPDVAATTVTTGSGSASSSTAGSVSDFNAASRTTN</sequence>
<dbReference type="EMBL" id="LT598451">
    <property type="protein sequence ID" value="SCU93262.1"/>
    <property type="molecule type" value="Genomic_DNA"/>
</dbReference>
<feature type="region of interest" description="Disordered" evidence="1">
    <location>
        <begin position="33"/>
        <end position="132"/>
    </location>
</feature>
<evidence type="ECO:0000313" key="2">
    <source>
        <dbReference type="EMBL" id="SCU93262.1"/>
    </source>
</evidence>
<organism evidence="2 3">
    <name type="scientific">Lachancea nothofagi CBS 11611</name>
    <dbReference type="NCBI Taxonomy" id="1266666"/>
    <lineage>
        <taxon>Eukaryota</taxon>
        <taxon>Fungi</taxon>
        <taxon>Dikarya</taxon>
        <taxon>Ascomycota</taxon>
        <taxon>Saccharomycotina</taxon>
        <taxon>Saccharomycetes</taxon>
        <taxon>Saccharomycetales</taxon>
        <taxon>Saccharomycetaceae</taxon>
        <taxon>Lachancea</taxon>
    </lineage>
</organism>
<feature type="compositionally biased region" description="Low complexity" evidence="1">
    <location>
        <begin position="101"/>
        <end position="122"/>
    </location>
</feature>
<feature type="compositionally biased region" description="Polar residues" evidence="1">
    <location>
        <begin position="123"/>
        <end position="132"/>
    </location>
</feature>
<keyword evidence="3" id="KW-1185">Reference proteome</keyword>
<reference evidence="3" key="1">
    <citation type="submission" date="2016-03" db="EMBL/GenBank/DDBJ databases">
        <authorList>
            <person name="Devillers Hugo."/>
        </authorList>
    </citation>
    <scope>NUCLEOTIDE SEQUENCE [LARGE SCALE GENOMIC DNA]</scope>
</reference>
<name>A0A1G4JRB1_9SACH</name>
<feature type="compositionally biased region" description="Low complexity" evidence="1">
    <location>
        <begin position="66"/>
        <end position="88"/>
    </location>
</feature>
<accession>A0A1G4JRB1</accession>
<evidence type="ECO:0000313" key="3">
    <source>
        <dbReference type="Proteomes" id="UP000189911"/>
    </source>
</evidence>
<dbReference type="Proteomes" id="UP000189911">
    <property type="component" value="Chromosome E"/>
</dbReference>
<proteinExistence type="predicted"/>
<dbReference type="OrthoDB" id="4036665at2759"/>
<gene>
    <name evidence="2" type="ORF">LANO_0E03422G</name>
</gene>
<dbReference type="AlphaFoldDB" id="A0A1G4JRB1"/>
<evidence type="ECO:0000256" key="1">
    <source>
        <dbReference type="SAM" id="MobiDB-lite"/>
    </source>
</evidence>
<protein>
    <submittedName>
        <fullName evidence="2">LANO_0E03422g1_1</fullName>
    </submittedName>
</protein>